<comment type="catalytic activity">
    <reaction evidence="1">
        <text>ATP + protein L-histidine = ADP + protein N-phospho-L-histidine.</text>
        <dbReference type="EC" id="2.7.13.3"/>
    </reaction>
</comment>
<dbReference type="InterPro" id="IPR036890">
    <property type="entry name" value="HATPase_C_sf"/>
</dbReference>
<dbReference type="InterPro" id="IPR005467">
    <property type="entry name" value="His_kinase_dom"/>
</dbReference>
<sequence length="787" mass="90264">MPTSSKQPIQSNWFTLNPKLTTFLFFIILVAVISLITQQRYQIIKENREKDINAMLESVELRLDQLLKNSQNIALTVALTIDQQGKPRNFEKVAAEIMKANPSLQGVQLVPDGIIKYMYPVKGNEEAIGLDLFKLSVFNELEAKKAIRLRKMYFQGPVELVQGGKGVIGRLPLYIDNKFWGFSAVVIKLDQLLKIAGLENDNFSYYRFQFSKINPLTNEEEFFIPGEHKYAGNTYKTKTFEEGDWKIYLTDTRKIVADYQLGGLMGFGLLVTVLSSYLLLRLLNKHRQLFLMVDQQSDMLHVVDSKYKTIFANAAIGIGRVNSITGEFIEANAFLCKLFGYSEKELTSKKIKSLIHVDDLAVDAYDFKRLRNNEIRQFSSVRRYVNKNQQVIWANAIISPLWEEGEKPSQHIVIIEDITPQVIYEEQLIASKKYAEELINSMEGIVWEASIKDNFANTFVSSKVYDILGYTQYEWSSEIGFFLEKLYYEDKERVTEYLDKELFLRKHHEYEYRMVAKDGSIIWIRDTLTVEPSIEAPEKLRGIMMNITMIKEAEETLHKSYELVNEQNKRLLNFSYIVSHNLRSHASNIDGISSLISNAETDTERNEMIKLLRKVVVNLNDTLYNLNNIVNIQTSMDLVKEPLNLLDYINHAIQTQESQILNKNAEIIVNVGEDVFVYFNKAYLDSVLLNLISNALRYSHALRKPVIEIICEPLGGGYILRIKDNGVGIDLPKNGERLFGLNQTFHGNSDARGFGLFITKNQVEAMGDHIEVESKIGEGTTFSIVFS</sequence>
<dbReference type="SMART" id="SM00387">
    <property type="entry name" value="HATPase_c"/>
    <property type="match status" value="1"/>
</dbReference>
<keyword evidence="6" id="KW-0812">Transmembrane</keyword>
<dbReference type="Pfam" id="PF03924">
    <property type="entry name" value="CHASE"/>
    <property type="match status" value="1"/>
</dbReference>
<dbReference type="Gene3D" id="3.30.450.20">
    <property type="entry name" value="PAS domain"/>
    <property type="match status" value="2"/>
</dbReference>
<dbReference type="PANTHER" id="PTHR43304">
    <property type="entry name" value="PHYTOCHROME-LIKE PROTEIN CPH1"/>
    <property type="match status" value="1"/>
</dbReference>
<dbReference type="Pfam" id="PF08447">
    <property type="entry name" value="PAS_3"/>
    <property type="match status" value="2"/>
</dbReference>
<evidence type="ECO:0000259" key="10">
    <source>
        <dbReference type="PROSITE" id="PS50839"/>
    </source>
</evidence>
<proteinExistence type="predicted"/>
<keyword evidence="12" id="KW-1185">Reference proteome</keyword>
<dbReference type="Gene3D" id="1.10.287.130">
    <property type="match status" value="1"/>
</dbReference>
<dbReference type="PANTHER" id="PTHR43304:SF1">
    <property type="entry name" value="PAC DOMAIN-CONTAINING PROTEIN"/>
    <property type="match status" value="1"/>
</dbReference>
<dbReference type="InterPro" id="IPR004358">
    <property type="entry name" value="Sig_transdc_His_kin-like_C"/>
</dbReference>
<name>A0A285ZZU2_9SPHI</name>
<dbReference type="SMART" id="SM01079">
    <property type="entry name" value="CHASE"/>
    <property type="match status" value="1"/>
</dbReference>
<evidence type="ECO:0000256" key="3">
    <source>
        <dbReference type="ARBA" id="ARBA00022553"/>
    </source>
</evidence>
<feature type="transmembrane region" description="Helical" evidence="6">
    <location>
        <begin position="261"/>
        <end position="280"/>
    </location>
</feature>
<dbReference type="InterPro" id="IPR035965">
    <property type="entry name" value="PAS-like_dom_sf"/>
</dbReference>
<dbReference type="InterPro" id="IPR000700">
    <property type="entry name" value="PAS-assoc_C"/>
</dbReference>
<reference evidence="12" key="1">
    <citation type="submission" date="2017-09" db="EMBL/GenBank/DDBJ databases">
        <authorList>
            <person name="Varghese N."/>
            <person name="Submissions S."/>
        </authorList>
    </citation>
    <scope>NUCLEOTIDE SEQUENCE [LARGE SCALE GENOMIC DNA]</scope>
    <source>
        <strain evidence="12">CGMCC 1.12803</strain>
    </source>
</reference>
<evidence type="ECO:0000256" key="4">
    <source>
        <dbReference type="ARBA" id="ARBA00022679"/>
    </source>
</evidence>
<dbReference type="InterPro" id="IPR003594">
    <property type="entry name" value="HATPase_dom"/>
</dbReference>
<keyword evidence="6" id="KW-1133">Transmembrane helix</keyword>
<dbReference type="EMBL" id="OCMT01000002">
    <property type="protein sequence ID" value="SOD15167.1"/>
    <property type="molecule type" value="Genomic_DNA"/>
</dbReference>
<feature type="transmembrane region" description="Helical" evidence="6">
    <location>
        <begin position="20"/>
        <end position="38"/>
    </location>
</feature>
<evidence type="ECO:0000313" key="12">
    <source>
        <dbReference type="Proteomes" id="UP000219281"/>
    </source>
</evidence>
<dbReference type="InterPro" id="IPR006189">
    <property type="entry name" value="CHASE_dom"/>
</dbReference>
<evidence type="ECO:0000313" key="11">
    <source>
        <dbReference type="EMBL" id="SOD15167.1"/>
    </source>
</evidence>
<organism evidence="11 12">
    <name type="scientific">Pedobacter xixiisoli</name>
    <dbReference type="NCBI Taxonomy" id="1476464"/>
    <lineage>
        <taxon>Bacteria</taxon>
        <taxon>Pseudomonadati</taxon>
        <taxon>Bacteroidota</taxon>
        <taxon>Sphingobacteriia</taxon>
        <taxon>Sphingobacteriales</taxon>
        <taxon>Sphingobacteriaceae</taxon>
        <taxon>Pedobacter</taxon>
    </lineage>
</organism>
<dbReference type="PROSITE" id="PS50109">
    <property type="entry name" value="HIS_KIN"/>
    <property type="match status" value="1"/>
</dbReference>
<keyword evidence="5" id="KW-0418">Kinase</keyword>
<evidence type="ECO:0000256" key="1">
    <source>
        <dbReference type="ARBA" id="ARBA00000085"/>
    </source>
</evidence>
<evidence type="ECO:0000259" key="8">
    <source>
        <dbReference type="PROSITE" id="PS50112"/>
    </source>
</evidence>
<feature type="domain" description="Histidine kinase" evidence="7">
    <location>
        <begin position="577"/>
        <end position="787"/>
    </location>
</feature>
<dbReference type="CDD" id="cd00130">
    <property type="entry name" value="PAS"/>
    <property type="match status" value="2"/>
</dbReference>
<dbReference type="InterPro" id="IPR013655">
    <property type="entry name" value="PAS_fold_3"/>
</dbReference>
<dbReference type="InterPro" id="IPR000014">
    <property type="entry name" value="PAS"/>
</dbReference>
<dbReference type="Gene3D" id="3.30.565.10">
    <property type="entry name" value="Histidine kinase-like ATPase, C-terminal domain"/>
    <property type="match status" value="1"/>
</dbReference>
<dbReference type="PROSITE" id="PS50839">
    <property type="entry name" value="CHASE"/>
    <property type="match status" value="1"/>
</dbReference>
<evidence type="ECO:0000256" key="6">
    <source>
        <dbReference type="SAM" id="Phobius"/>
    </source>
</evidence>
<keyword evidence="4" id="KW-0808">Transferase</keyword>
<dbReference type="Pfam" id="PF02518">
    <property type="entry name" value="HATPase_c"/>
    <property type="match status" value="1"/>
</dbReference>
<protein>
    <recommendedName>
        <fullName evidence="2">histidine kinase</fullName>
        <ecNumber evidence="2">2.7.13.3</ecNumber>
    </recommendedName>
</protein>
<dbReference type="AlphaFoldDB" id="A0A285ZZU2"/>
<dbReference type="Proteomes" id="UP000219281">
    <property type="component" value="Unassembled WGS sequence"/>
</dbReference>
<dbReference type="SMART" id="SM00086">
    <property type="entry name" value="PAC"/>
    <property type="match status" value="2"/>
</dbReference>
<accession>A0A285ZZU2</accession>
<dbReference type="EC" id="2.7.13.3" evidence="2"/>
<dbReference type="NCBIfam" id="TIGR00229">
    <property type="entry name" value="sensory_box"/>
    <property type="match status" value="2"/>
</dbReference>
<dbReference type="SUPFAM" id="SSF55785">
    <property type="entry name" value="PYP-like sensor domain (PAS domain)"/>
    <property type="match status" value="2"/>
</dbReference>
<dbReference type="PROSITE" id="PS50113">
    <property type="entry name" value="PAC"/>
    <property type="match status" value="1"/>
</dbReference>
<evidence type="ECO:0000259" key="9">
    <source>
        <dbReference type="PROSITE" id="PS50113"/>
    </source>
</evidence>
<dbReference type="OrthoDB" id="1522284at2"/>
<keyword evidence="3" id="KW-0597">Phosphoprotein</keyword>
<feature type="domain" description="PAS" evidence="8">
    <location>
        <begin position="326"/>
        <end position="359"/>
    </location>
</feature>
<dbReference type="SUPFAM" id="SSF55874">
    <property type="entry name" value="ATPase domain of HSP90 chaperone/DNA topoisomerase II/histidine kinase"/>
    <property type="match status" value="1"/>
</dbReference>
<dbReference type="GO" id="GO:0004673">
    <property type="term" value="F:protein histidine kinase activity"/>
    <property type="evidence" value="ECO:0007669"/>
    <property type="project" value="UniProtKB-EC"/>
</dbReference>
<dbReference type="PROSITE" id="PS50112">
    <property type="entry name" value="PAS"/>
    <property type="match status" value="1"/>
</dbReference>
<evidence type="ECO:0000256" key="5">
    <source>
        <dbReference type="ARBA" id="ARBA00022777"/>
    </source>
</evidence>
<keyword evidence="6" id="KW-0472">Membrane</keyword>
<feature type="domain" description="PAC" evidence="9">
    <location>
        <begin position="508"/>
        <end position="559"/>
    </location>
</feature>
<evidence type="ECO:0000256" key="2">
    <source>
        <dbReference type="ARBA" id="ARBA00012438"/>
    </source>
</evidence>
<dbReference type="SMART" id="SM00091">
    <property type="entry name" value="PAS"/>
    <property type="match status" value="2"/>
</dbReference>
<gene>
    <name evidence="11" type="ORF">SAMN06297358_2143</name>
</gene>
<dbReference type="PRINTS" id="PR00344">
    <property type="entry name" value="BCTRLSENSOR"/>
</dbReference>
<feature type="domain" description="CHASE" evidence="10">
    <location>
        <begin position="111"/>
        <end position="200"/>
    </location>
</feature>
<dbReference type="InterPro" id="IPR001610">
    <property type="entry name" value="PAC"/>
</dbReference>
<dbReference type="RefSeq" id="WP_097131706.1">
    <property type="nucleotide sequence ID" value="NZ_OCMT01000002.1"/>
</dbReference>
<evidence type="ECO:0000259" key="7">
    <source>
        <dbReference type="PROSITE" id="PS50109"/>
    </source>
</evidence>
<dbReference type="InterPro" id="IPR052162">
    <property type="entry name" value="Sensor_kinase/Photoreceptor"/>
</dbReference>